<dbReference type="InterPro" id="IPR005106">
    <property type="entry name" value="Asp/hSer_DH_NAD-bd"/>
</dbReference>
<proteinExistence type="predicted"/>
<accession>A0A1H0A663</accession>
<dbReference type="GO" id="GO:0016491">
    <property type="term" value="F:oxidoreductase activity"/>
    <property type="evidence" value="ECO:0007669"/>
    <property type="project" value="InterPro"/>
</dbReference>
<keyword evidence="3" id="KW-1185">Reference proteome</keyword>
<feature type="domain" description="SAF" evidence="1">
    <location>
        <begin position="361"/>
        <end position="426"/>
    </location>
</feature>
<sequence length="458" mass="48451">MSLFAKLQRRAQESRPVRVGLIGAGKFGSMYLSQAPRTPGIHLTGLADLSPDRARRSLQRVGWDEARFAARGLEEAAQAGTTYVTDDADAMIASPFVDIVIDATGSPAAGIRHALKAIAHAKHIVMVNVEADVLAGPLLARKAAEAGVIYSMASGDQPALIAELVDWARTIGLEVICAGKGTKYLPAYHASTPDTVWGHYGFSAEQVAGGDFNPQMFNSFLDGTKSALEMAAVANACGLTPPRDGLAFPPCGVDDLPSVLRPAADGGCLTERGTVEVVSSLERDGRPVFRDLRWGVYAVFEAPSPYVRDCFAQYGLKTDESGRYAATYKPYHLIGLELGISVASIAVRGEATGATGDWRGDVVATAKRALRAGERLDGEGGFTVYGKLVPAADSLAQDALPIGLAHDMVLKTDVPAGQAVRWNDVAFDDGQEAIRIRRAMEDVFRGELGLGGAARPVG</sequence>
<name>A0A1H0A663_9HYPH</name>
<dbReference type="InterPro" id="IPR036291">
    <property type="entry name" value="NAD(P)-bd_dom_sf"/>
</dbReference>
<dbReference type="CDD" id="cd11616">
    <property type="entry name" value="SAF_DH_OX_like"/>
    <property type="match status" value="1"/>
</dbReference>
<dbReference type="Pfam" id="PF03447">
    <property type="entry name" value="NAD_binding_3"/>
    <property type="match status" value="1"/>
</dbReference>
<evidence type="ECO:0000313" key="3">
    <source>
        <dbReference type="Proteomes" id="UP000198704"/>
    </source>
</evidence>
<dbReference type="EMBL" id="FNHS01000007">
    <property type="protein sequence ID" value="SDN29020.1"/>
    <property type="molecule type" value="Genomic_DNA"/>
</dbReference>
<reference evidence="3" key="1">
    <citation type="submission" date="2016-10" db="EMBL/GenBank/DDBJ databases">
        <authorList>
            <person name="Varghese N."/>
            <person name="Submissions S."/>
        </authorList>
    </citation>
    <scope>NUCLEOTIDE SEQUENCE [LARGE SCALE GENOMIC DNA]</scope>
    <source>
        <strain evidence="3">BL47</strain>
    </source>
</reference>
<dbReference type="OrthoDB" id="9777844at2"/>
<protein>
    <submittedName>
        <fullName evidence="2">Predicted homoserine dehydrogenase, contains C-terminal SAF domain</fullName>
    </submittedName>
</protein>
<dbReference type="InterPro" id="IPR013974">
    <property type="entry name" value="SAF"/>
</dbReference>
<gene>
    <name evidence="2" type="ORF">SAMN05216360_10786</name>
</gene>
<dbReference type="InterPro" id="IPR048423">
    <property type="entry name" value="DRL_cat"/>
</dbReference>
<evidence type="ECO:0000313" key="2">
    <source>
        <dbReference type="EMBL" id="SDN29020.1"/>
    </source>
</evidence>
<dbReference type="AlphaFoldDB" id="A0A1H0A663"/>
<dbReference type="Proteomes" id="UP000198704">
    <property type="component" value="Unassembled WGS sequence"/>
</dbReference>
<dbReference type="Pfam" id="PF21135">
    <property type="entry name" value="DRL_cat"/>
    <property type="match status" value="1"/>
</dbReference>
<dbReference type="SMART" id="SM00858">
    <property type="entry name" value="SAF"/>
    <property type="match status" value="1"/>
</dbReference>
<dbReference type="PANTHER" id="PTHR37850:SF3">
    <property type="entry name" value="BLR7815 PROTEIN"/>
    <property type="match status" value="1"/>
</dbReference>
<dbReference type="PANTHER" id="PTHR37850">
    <property type="entry name" value="STRU PROTEIN"/>
    <property type="match status" value="1"/>
</dbReference>
<organism evidence="2 3">
    <name type="scientific">Methylobacterium phyllostachyos</name>
    <dbReference type="NCBI Taxonomy" id="582672"/>
    <lineage>
        <taxon>Bacteria</taxon>
        <taxon>Pseudomonadati</taxon>
        <taxon>Pseudomonadota</taxon>
        <taxon>Alphaproteobacteria</taxon>
        <taxon>Hyphomicrobiales</taxon>
        <taxon>Methylobacteriaceae</taxon>
        <taxon>Methylobacterium</taxon>
    </lineage>
</organism>
<evidence type="ECO:0000259" key="1">
    <source>
        <dbReference type="SMART" id="SM00858"/>
    </source>
</evidence>
<dbReference type="Gene3D" id="3.40.50.720">
    <property type="entry name" value="NAD(P)-binding Rossmann-like Domain"/>
    <property type="match status" value="1"/>
</dbReference>
<dbReference type="RefSeq" id="WP_091716286.1">
    <property type="nucleotide sequence ID" value="NZ_FNHS01000007.1"/>
</dbReference>
<dbReference type="GO" id="GO:0050661">
    <property type="term" value="F:NADP binding"/>
    <property type="evidence" value="ECO:0007669"/>
    <property type="project" value="InterPro"/>
</dbReference>
<dbReference type="Pfam" id="PF08666">
    <property type="entry name" value="SAF"/>
    <property type="match status" value="1"/>
</dbReference>
<dbReference type="SUPFAM" id="SSF51735">
    <property type="entry name" value="NAD(P)-binding Rossmann-fold domains"/>
    <property type="match status" value="1"/>
</dbReference>